<name>A0A225W6H8_9STRA</name>
<sequence>MSRAARNKRLKCAKKSEDDPQFVPEGINPYQRTYICTHGWKNLRGVEYTRVRAEVKSILVVGIKRSRIYDYLMSHDQKVVQIDVNNMVRAHSSSLFGGDDNEDTRFSEVLLVN</sequence>
<evidence type="ECO:0000313" key="1">
    <source>
        <dbReference type="EMBL" id="OWZ12808.1"/>
    </source>
</evidence>
<dbReference type="AlphaFoldDB" id="A0A225W6H8"/>
<accession>A0A225W6H8</accession>
<dbReference type="Proteomes" id="UP000198211">
    <property type="component" value="Unassembled WGS sequence"/>
</dbReference>
<keyword evidence="2" id="KW-1185">Reference proteome</keyword>
<protein>
    <submittedName>
        <fullName evidence="1">Uncharacterized protein</fullName>
    </submittedName>
</protein>
<evidence type="ECO:0000313" key="2">
    <source>
        <dbReference type="Proteomes" id="UP000198211"/>
    </source>
</evidence>
<gene>
    <name evidence="1" type="ORF">PHMEG_00013973</name>
</gene>
<dbReference type="EMBL" id="NBNE01001746">
    <property type="protein sequence ID" value="OWZ12808.1"/>
    <property type="molecule type" value="Genomic_DNA"/>
</dbReference>
<comment type="caution">
    <text evidence="1">The sequence shown here is derived from an EMBL/GenBank/DDBJ whole genome shotgun (WGS) entry which is preliminary data.</text>
</comment>
<reference evidence="2" key="1">
    <citation type="submission" date="2017-03" db="EMBL/GenBank/DDBJ databases">
        <title>Phytopthora megakarya and P. palmivora, two closely related causual agents of cacao black pod achieved similar genome size and gene model numbers by different mechanisms.</title>
        <authorList>
            <person name="Ali S."/>
            <person name="Shao J."/>
            <person name="Larry D.J."/>
            <person name="Kronmiller B."/>
            <person name="Shen D."/>
            <person name="Strem M.D."/>
            <person name="Melnick R.L."/>
            <person name="Guiltinan M.J."/>
            <person name="Tyler B.M."/>
            <person name="Meinhardt L.W."/>
            <person name="Bailey B.A."/>
        </authorList>
    </citation>
    <scope>NUCLEOTIDE SEQUENCE [LARGE SCALE GENOMIC DNA]</scope>
    <source>
        <strain evidence="2">zdho120</strain>
    </source>
</reference>
<dbReference type="OrthoDB" id="125325at2759"/>
<organism evidence="1 2">
    <name type="scientific">Phytophthora megakarya</name>
    <dbReference type="NCBI Taxonomy" id="4795"/>
    <lineage>
        <taxon>Eukaryota</taxon>
        <taxon>Sar</taxon>
        <taxon>Stramenopiles</taxon>
        <taxon>Oomycota</taxon>
        <taxon>Peronosporomycetes</taxon>
        <taxon>Peronosporales</taxon>
        <taxon>Peronosporaceae</taxon>
        <taxon>Phytophthora</taxon>
    </lineage>
</organism>
<proteinExistence type="predicted"/>